<dbReference type="AlphaFoldDB" id="A0A3P8RTL3"/>
<reference evidence="2" key="2">
    <citation type="submission" date="2025-08" db="UniProtKB">
        <authorList>
            <consortium name="Ensembl"/>
        </authorList>
    </citation>
    <scope>IDENTIFICATION</scope>
</reference>
<feature type="transmembrane region" description="Helical" evidence="1">
    <location>
        <begin position="6"/>
        <end position="29"/>
    </location>
</feature>
<sequence>MALELIGNVAATIGGLVAGVMNVLTDLFLTKPLKATIQYLEEAELKTLQGDVKTFKAKTLWEKSGAVIMAVRRPG</sequence>
<keyword evidence="3" id="KW-1185">Reference proteome</keyword>
<dbReference type="Proteomes" id="UP000265080">
    <property type="component" value="Chromosome 19"/>
</dbReference>
<organism evidence="2 3">
    <name type="scientific">Amphiprion percula</name>
    <name type="common">Orange clownfish</name>
    <name type="synonym">Lutjanus percula</name>
    <dbReference type="NCBI Taxonomy" id="161767"/>
    <lineage>
        <taxon>Eukaryota</taxon>
        <taxon>Metazoa</taxon>
        <taxon>Chordata</taxon>
        <taxon>Craniata</taxon>
        <taxon>Vertebrata</taxon>
        <taxon>Euteleostomi</taxon>
        <taxon>Actinopterygii</taxon>
        <taxon>Neopterygii</taxon>
        <taxon>Teleostei</taxon>
        <taxon>Neoteleostei</taxon>
        <taxon>Acanthomorphata</taxon>
        <taxon>Ovalentaria</taxon>
        <taxon>Pomacentridae</taxon>
        <taxon>Amphiprion</taxon>
    </lineage>
</organism>
<name>A0A3P8RTL3_AMPPE</name>
<dbReference type="STRING" id="161767.ENSAPEP00000003988"/>
<dbReference type="OMA" id="AWILPSQ"/>
<keyword evidence="1" id="KW-0812">Transmembrane</keyword>
<keyword evidence="1" id="KW-1133">Transmembrane helix</keyword>
<evidence type="ECO:0000313" key="2">
    <source>
        <dbReference type="Ensembl" id="ENSAPEP00000003988.1"/>
    </source>
</evidence>
<proteinExistence type="predicted"/>
<evidence type="ECO:0000256" key="1">
    <source>
        <dbReference type="SAM" id="Phobius"/>
    </source>
</evidence>
<dbReference type="GeneTree" id="ENSGT01140000282785"/>
<reference evidence="2 3" key="1">
    <citation type="submission" date="2018-03" db="EMBL/GenBank/DDBJ databases">
        <title>Finding Nemo's genes: A chromosome-scale reference assembly of the genome of the orange clownfish Amphiprion percula.</title>
        <authorList>
            <person name="Lehmann R."/>
        </authorList>
    </citation>
    <scope>NUCLEOTIDE SEQUENCE</scope>
</reference>
<evidence type="ECO:0000313" key="3">
    <source>
        <dbReference type="Proteomes" id="UP000265080"/>
    </source>
</evidence>
<evidence type="ECO:0008006" key="4">
    <source>
        <dbReference type="Google" id="ProtNLM"/>
    </source>
</evidence>
<dbReference type="Ensembl" id="ENSAPET00000004097.1">
    <property type="protein sequence ID" value="ENSAPEP00000003988.1"/>
    <property type="gene ID" value="ENSAPEG00000002893.1"/>
</dbReference>
<accession>A0A3P8RTL3</accession>
<keyword evidence="1" id="KW-0472">Membrane</keyword>
<reference evidence="2" key="3">
    <citation type="submission" date="2025-09" db="UniProtKB">
        <authorList>
            <consortium name="Ensembl"/>
        </authorList>
    </citation>
    <scope>IDENTIFICATION</scope>
</reference>
<protein>
    <recommendedName>
        <fullName evidence="4">Redox-regulatory protein FAM213A</fullName>
    </recommendedName>
</protein>